<dbReference type="STRING" id="1658174.A0A1J9PWN1"/>
<reference evidence="2 3" key="1">
    <citation type="submission" date="2015-08" db="EMBL/GenBank/DDBJ databases">
        <title>Emmonsia species relationships and genome sequence.</title>
        <authorList>
            <person name="Cuomo C.A."/>
            <person name="Schwartz I.S."/>
            <person name="Kenyon C."/>
            <person name="De Hoog G.S."/>
            <person name="Govender N.P."/>
            <person name="Botha A."/>
            <person name="Moreno L."/>
            <person name="De Vries M."/>
            <person name="Munoz J.F."/>
            <person name="Stielow J.B."/>
        </authorList>
    </citation>
    <scope>NUCLEOTIDE SEQUENCE [LARGE SCALE GENOMIC DNA]</scope>
    <source>
        <strain evidence="2 3">EI222</strain>
    </source>
</reference>
<feature type="region of interest" description="Disordered" evidence="1">
    <location>
        <begin position="1"/>
        <end position="20"/>
    </location>
</feature>
<feature type="non-terminal residue" evidence="2">
    <location>
        <position position="578"/>
    </location>
</feature>
<feature type="compositionally biased region" description="Basic and acidic residues" evidence="1">
    <location>
        <begin position="219"/>
        <end position="235"/>
    </location>
</feature>
<gene>
    <name evidence="2" type="ORF">ACJ73_07910</name>
</gene>
<feature type="compositionally biased region" description="Low complexity" evidence="1">
    <location>
        <begin position="79"/>
        <end position="92"/>
    </location>
</feature>
<accession>A0A1J9PWN1</accession>
<feature type="region of interest" description="Disordered" evidence="1">
    <location>
        <begin position="34"/>
        <end position="115"/>
    </location>
</feature>
<comment type="caution">
    <text evidence="2">The sequence shown here is derived from an EMBL/GenBank/DDBJ whole genome shotgun (WGS) entry which is preliminary data.</text>
</comment>
<dbReference type="EMBL" id="LGTZ01001722">
    <property type="protein sequence ID" value="OJD20753.1"/>
    <property type="molecule type" value="Genomic_DNA"/>
</dbReference>
<evidence type="ECO:0000313" key="3">
    <source>
        <dbReference type="Proteomes" id="UP000242791"/>
    </source>
</evidence>
<dbReference type="Proteomes" id="UP000242791">
    <property type="component" value="Unassembled WGS sequence"/>
</dbReference>
<feature type="compositionally biased region" description="Low complexity" evidence="1">
    <location>
        <begin position="498"/>
        <end position="517"/>
    </location>
</feature>
<feature type="region of interest" description="Disordered" evidence="1">
    <location>
        <begin position="190"/>
        <end position="374"/>
    </location>
</feature>
<keyword evidence="3" id="KW-1185">Reference proteome</keyword>
<protein>
    <submittedName>
        <fullName evidence="2">Uncharacterized protein</fullName>
    </submittedName>
</protein>
<feature type="compositionally biased region" description="Low complexity" evidence="1">
    <location>
        <begin position="447"/>
        <end position="485"/>
    </location>
</feature>
<name>A0A1J9PWN1_9EURO</name>
<organism evidence="2 3">
    <name type="scientific">Blastomyces percursus</name>
    <dbReference type="NCBI Taxonomy" id="1658174"/>
    <lineage>
        <taxon>Eukaryota</taxon>
        <taxon>Fungi</taxon>
        <taxon>Dikarya</taxon>
        <taxon>Ascomycota</taxon>
        <taxon>Pezizomycotina</taxon>
        <taxon>Eurotiomycetes</taxon>
        <taxon>Eurotiomycetidae</taxon>
        <taxon>Onygenales</taxon>
        <taxon>Ajellomycetaceae</taxon>
        <taxon>Blastomyces</taxon>
    </lineage>
</organism>
<dbReference type="OrthoDB" id="21474at2759"/>
<evidence type="ECO:0000313" key="2">
    <source>
        <dbReference type="EMBL" id="OJD20753.1"/>
    </source>
</evidence>
<proteinExistence type="predicted"/>
<feature type="compositionally biased region" description="Polar residues" evidence="1">
    <location>
        <begin position="100"/>
        <end position="115"/>
    </location>
</feature>
<feature type="compositionally biased region" description="Polar residues" evidence="1">
    <location>
        <begin position="199"/>
        <end position="208"/>
    </location>
</feature>
<dbReference type="VEuPathDB" id="FungiDB:ACJ73_07910"/>
<evidence type="ECO:0000256" key="1">
    <source>
        <dbReference type="SAM" id="MobiDB-lite"/>
    </source>
</evidence>
<dbReference type="AlphaFoldDB" id="A0A1J9PWN1"/>
<feature type="compositionally biased region" description="Polar residues" evidence="1">
    <location>
        <begin position="283"/>
        <end position="292"/>
    </location>
</feature>
<sequence>MSSHSRQLEPNAPSNYMPSRLSCISEAQKYQGALYKEKPNKSKKSKSVTIVEPPNSSNSPRPPDPWVEDAPDVDEIRPAHNAAPPSAPSPHRATPRQEPGNVSTPTTTAKPNAQVNVFDFLDTTTTPNASKASLGGSGAPMVMLKDAPPLFNAPMELAKIDHGKDDEVNYDVAFEENGFSYGADTVEAPLYQNGGGNGSITSLNNFTTPAPKRKKDRTSRRDRDQDRPASPDRFHTPLNNPTSTGDKKRKRGHVGKVDGQMANSVSNGGDDVQMIDAAPPPSTIANPSTPTLAHSGLTGGINRMMRDISPPTPDTVYRSADEGDNNDARHQYPNRASPIKRTRRADDDASDNYNPNNTNNHNDKKETNDEPTTDEQDKALVFAIQERTDQIVDFLARNPRKRPVFTDTTLKPFPLWPLAGKDGKGVGLAEAVIPPREKKRKAVTKRSGTASTMAAGAGVSKATRATTSARPSSSGSKKADAAAAAPRRLKAIEYRPDSSNGNSANNNTATASTTASNQLVVYGGGSSSRRGEYEGQNADAAERELVLREQASVFLSLVTKGPESGRGFSVHKALKRFH</sequence>
<feature type="region of interest" description="Disordered" evidence="1">
    <location>
        <begin position="437"/>
        <end position="536"/>
    </location>
</feature>